<dbReference type="OrthoDB" id="5366485at2759"/>
<dbReference type="PANTHER" id="PTHR42093">
    <property type="match status" value="1"/>
</dbReference>
<accession>A0A9P4LY56</accession>
<sequence length="151" mass="16335">MASDEDYAAFLDKANQDTGVDQDSAASQSFGTKAVNADVPHVLQQVEEYYVSESDEPFEPVSLAWDGDGMPSEADFAKLIGHGSDVSSIDRKEFDPQTQYTKVIETVKKAGSSTLGFFRVEHGSTRAEYYIVSVDKKGGKIVGLKAVAVES</sequence>
<evidence type="ECO:0000256" key="1">
    <source>
        <dbReference type="SAM" id="MobiDB-lite"/>
    </source>
</evidence>
<proteinExistence type="predicted"/>
<dbReference type="EMBL" id="ML978713">
    <property type="protein sequence ID" value="KAF2089938.1"/>
    <property type="molecule type" value="Genomic_DNA"/>
</dbReference>
<dbReference type="PANTHER" id="PTHR42093:SF1">
    <property type="match status" value="1"/>
</dbReference>
<dbReference type="AlphaFoldDB" id="A0A9P4LY56"/>
<evidence type="ECO:0000313" key="3">
    <source>
        <dbReference type="Proteomes" id="UP000799776"/>
    </source>
</evidence>
<dbReference type="InterPro" id="IPR056539">
    <property type="entry name" value="NuiA-like"/>
</dbReference>
<gene>
    <name evidence="2" type="ORF">K490DRAFT_71647</name>
</gene>
<evidence type="ECO:0000313" key="2">
    <source>
        <dbReference type="EMBL" id="KAF2089938.1"/>
    </source>
</evidence>
<comment type="caution">
    <text evidence="2">The sequence shown here is derived from an EMBL/GenBank/DDBJ whole genome shotgun (WGS) entry which is preliminary data.</text>
</comment>
<dbReference type="Pfam" id="PF23151">
    <property type="entry name" value="NuiA_2"/>
    <property type="match status" value="1"/>
</dbReference>
<keyword evidence="3" id="KW-1185">Reference proteome</keyword>
<feature type="compositionally biased region" description="Polar residues" evidence="1">
    <location>
        <begin position="16"/>
        <end position="31"/>
    </location>
</feature>
<organism evidence="2 3">
    <name type="scientific">Saccharata proteae CBS 121410</name>
    <dbReference type="NCBI Taxonomy" id="1314787"/>
    <lineage>
        <taxon>Eukaryota</taxon>
        <taxon>Fungi</taxon>
        <taxon>Dikarya</taxon>
        <taxon>Ascomycota</taxon>
        <taxon>Pezizomycotina</taxon>
        <taxon>Dothideomycetes</taxon>
        <taxon>Dothideomycetes incertae sedis</taxon>
        <taxon>Botryosphaeriales</taxon>
        <taxon>Saccharataceae</taxon>
        <taxon>Saccharata</taxon>
    </lineage>
</organism>
<dbReference type="Proteomes" id="UP000799776">
    <property type="component" value="Unassembled WGS sequence"/>
</dbReference>
<reference evidence="2" key="1">
    <citation type="journal article" date="2020" name="Stud. Mycol.">
        <title>101 Dothideomycetes genomes: a test case for predicting lifestyles and emergence of pathogens.</title>
        <authorList>
            <person name="Haridas S."/>
            <person name="Albert R."/>
            <person name="Binder M."/>
            <person name="Bloem J."/>
            <person name="Labutti K."/>
            <person name="Salamov A."/>
            <person name="Andreopoulos B."/>
            <person name="Baker S."/>
            <person name="Barry K."/>
            <person name="Bills G."/>
            <person name="Bluhm B."/>
            <person name="Cannon C."/>
            <person name="Castanera R."/>
            <person name="Culley D."/>
            <person name="Daum C."/>
            <person name="Ezra D."/>
            <person name="Gonzalez J."/>
            <person name="Henrissat B."/>
            <person name="Kuo A."/>
            <person name="Liang C."/>
            <person name="Lipzen A."/>
            <person name="Lutzoni F."/>
            <person name="Magnuson J."/>
            <person name="Mondo S."/>
            <person name="Nolan M."/>
            <person name="Ohm R."/>
            <person name="Pangilinan J."/>
            <person name="Park H.-J."/>
            <person name="Ramirez L."/>
            <person name="Alfaro M."/>
            <person name="Sun H."/>
            <person name="Tritt A."/>
            <person name="Yoshinaga Y."/>
            <person name="Zwiers L.-H."/>
            <person name="Turgeon B."/>
            <person name="Goodwin S."/>
            <person name="Spatafora J."/>
            <person name="Crous P."/>
            <person name="Grigoriev I."/>
        </authorList>
    </citation>
    <scope>NUCLEOTIDE SEQUENCE</scope>
    <source>
        <strain evidence="2">CBS 121410</strain>
    </source>
</reference>
<feature type="region of interest" description="Disordered" evidence="1">
    <location>
        <begin position="1"/>
        <end position="31"/>
    </location>
</feature>
<protein>
    <submittedName>
        <fullName evidence="2">Uncharacterized protein</fullName>
    </submittedName>
</protein>
<name>A0A9P4LY56_9PEZI</name>
<dbReference type="Gene3D" id="3.40.1460.10">
    <property type="entry name" value="Nuclease A inhibitor-like"/>
    <property type="match status" value="1"/>
</dbReference>